<dbReference type="EMBL" id="LVHI01000023">
    <property type="protein sequence ID" value="OAK52388.1"/>
    <property type="molecule type" value="Genomic_DNA"/>
</dbReference>
<dbReference type="Gene3D" id="3.40.50.1820">
    <property type="entry name" value="alpha/beta hydrolase"/>
    <property type="match status" value="2"/>
</dbReference>
<evidence type="ECO:0000313" key="4">
    <source>
        <dbReference type="EMBL" id="OAK52388.1"/>
    </source>
</evidence>
<dbReference type="SUPFAM" id="SSF49785">
    <property type="entry name" value="Galactose-binding domain-like"/>
    <property type="match status" value="1"/>
</dbReference>
<sequence length="654" mass="70351">MTAAQPRPLLRPGHAQERVRDPSGGDAATAWRNLVEAPPRYPEIARASNVPITMSDGTVLRADVFRPADVAGVAVATPLPVVLNITPYNKGLVTGIDALLGTPVLGRALRGLSRRLDLSGTPFEGITEITRIVDGGAADLLSVNRHLIRSGYVQVIVDARGTGSSAGKWDVLGNREQLDSIEIIEWSASQPWSNGRVGMTGISYSAINALQAAAKRPNGLEAVFAVEGSVDIVREIFATGGAPSFFIQLWLTTVNGLKWVPSLQGLDVVTWLRDRASSPATHMLDLARGFLTGGDTRIYDDPYYDNIDADIEQIDVPTFVYGCWHDIFGGSAPDIYNRLALERGHKQLLVGDGYHGNPGIGFGRPGFPPRLDVLERAWFDRWLRDEDNGIEKYGPVTLRSQGGTWTAHGRFPAPHAQPTRLYLSAKTSGVAAHAVADGSLVGTPDGSSGIFTVRPSLRPTVSRDTTQVLAGITAVFGGGFTYDNRFAEGAAATFTTGPAHADTVVSGPMNLHMQVVCHAREALWAIMVCDVAPDGTSTVITNGALLTSRRAIDDEKSLFAPNGDYTKPHHPLTEASMLDVPVGEPVILDIDLLTTEAVVRVGHRLRVDVFATDAPRFMPILPDLLRTRGRRQDVVLDADEPSFLVVPLLGTPGW</sequence>
<protein>
    <submittedName>
        <fullName evidence="4">X-Pro dipeptidyl-peptidase</fullName>
    </submittedName>
</protein>
<dbReference type="InterPro" id="IPR008979">
    <property type="entry name" value="Galactose-bd-like_sf"/>
</dbReference>
<keyword evidence="5" id="KW-1185">Reference proteome</keyword>
<dbReference type="Pfam" id="PF08530">
    <property type="entry name" value="PepX_C"/>
    <property type="match status" value="1"/>
</dbReference>
<dbReference type="PANTHER" id="PTHR43056:SF10">
    <property type="entry name" value="COCE_NOND FAMILY, PUTATIVE (AFU_ORTHOLOGUE AFUA_7G00600)-RELATED"/>
    <property type="match status" value="1"/>
</dbReference>
<name>A0A177YBA4_9NOCA</name>
<dbReference type="InterPro" id="IPR000383">
    <property type="entry name" value="Xaa-Pro-like_dom"/>
</dbReference>
<gene>
    <name evidence="4" type="ORF">A3K89_05975</name>
</gene>
<dbReference type="GO" id="GO:0008239">
    <property type="term" value="F:dipeptidyl-peptidase activity"/>
    <property type="evidence" value="ECO:0007669"/>
    <property type="project" value="InterPro"/>
</dbReference>
<dbReference type="InterPro" id="IPR029058">
    <property type="entry name" value="AB_hydrolase_fold"/>
</dbReference>
<evidence type="ECO:0000259" key="3">
    <source>
        <dbReference type="SMART" id="SM00939"/>
    </source>
</evidence>
<evidence type="ECO:0000256" key="2">
    <source>
        <dbReference type="SAM" id="MobiDB-lite"/>
    </source>
</evidence>
<comment type="caution">
    <text evidence="4">The sequence shown here is derived from an EMBL/GenBank/DDBJ whole genome shotgun (WGS) entry which is preliminary data.</text>
</comment>
<dbReference type="InterPro" id="IPR005674">
    <property type="entry name" value="CocE/Ser_esterase"/>
</dbReference>
<dbReference type="Proteomes" id="UP000077519">
    <property type="component" value="Unassembled WGS sequence"/>
</dbReference>
<dbReference type="PANTHER" id="PTHR43056">
    <property type="entry name" value="PEPTIDASE S9 PROLYL OLIGOPEPTIDASE"/>
    <property type="match status" value="1"/>
</dbReference>
<proteinExistence type="predicted"/>
<accession>A0A177YBA4</accession>
<feature type="compositionally biased region" description="Basic and acidic residues" evidence="2">
    <location>
        <begin position="14"/>
        <end position="23"/>
    </location>
</feature>
<dbReference type="RefSeq" id="WP_068427687.1">
    <property type="nucleotide sequence ID" value="NZ_LVHI01000023.1"/>
</dbReference>
<evidence type="ECO:0000313" key="5">
    <source>
        <dbReference type="Proteomes" id="UP000077519"/>
    </source>
</evidence>
<evidence type="ECO:0000256" key="1">
    <source>
        <dbReference type="ARBA" id="ARBA00022801"/>
    </source>
</evidence>
<dbReference type="SUPFAM" id="SSF53474">
    <property type="entry name" value="alpha/beta-Hydrolases"/>
    <property type="match status" value="1"/>
</dbReference>
<dbReference type="InterPro" id="IPR050585">
    <property type="entry name" value="Xaa-Pro_dipeptidyl-ppase/CocE"/>
</dbReference>
<dbReference type="InterPro" id="IPR013736">
    <property type="entry name" value="Xaa-Pro_dipept_C"/>
</dbReference>
<reference evidence="4 5" key="1">
    <citation type="submission" date="2016-03" db="EMBL/GenBank/DDBJ databases">
        <title>Genome sequence of Rhodococcus kyotonensis KB10.</title>
        <authorList>
            <person name="Jeong H."/>
            <person name="Hong C.E."/>
            <person name="Jo S.H."/>
            <person name="Park J.M."/>
        </authorList>
    </citation>
    <scope>NUCLEOTIDE SEQUENCE [LARGE SCALE GENOMIC DNA]</scope>
    <source>
        <strain evidence="4 5">KB10</strain>
    </source>
</reference>
<organism evidence="4 5">
    <name type="scientific">Rhodococcoides kyotonense</name>
    <dbReference type="NCBI Taxonomy" id="398843"/>
    <lineage>
        <taxon>Bacteria</taxon>
        <taxon>Bacillati</taxon>
        <taxon>Actinomycetota</taxon>
        <taxon>Actinomycetes</taxon>
        <taxon>Mycobacteriales</taxon>
        <taxon>Nocardiaceae</taxon>
        <taxon>Rhodococcoides</taxon>
    </lineage>
</organism>
<dbReference type="NCBIfam" id="TIGR00976">
    <property type="entry name" value="CocE_NonD"/>
    <property type="match status" value="1"/>
</dbReference>
<dbReference type="Pfam" id="PF02129">
    <property type="entry name" value="Peptidase_S15"/>
    <property type="match status" value="1"/>
</dbReference>
<dbReference type="AlphaFoldDB" id="A0A177YBA4"/>
<feature type="domain" description="Xaa-Pro dipeptidyl-peptidase C-terminal" evidence="3">
    <location>
        <begin position="376"/>
        <end position="645"/>
    </location>
</feature>
<dbReference type="Gene3D" id="2.60.120.260">
    <property type="entry name" value="Galactose-binding domain-like"/>
    <property type="match status" value="1"/>
</dbReference>
<feature type="region of interest" description="Disordered" evidence="2">
    <location>
        <begin position="1"/>
        <end position="26"/>
    </location>
</feature>
<keyword evidence="1" id="KW-0378">Hydrolase</keyword>
<dbReference type="SMART" id="SM00939">
    <property type="entry name" value="PepX_C"/>
    <property type="match status" value="1"/>
</dbReference>